<keyword evidence="2" id="KW-1185">Reference proteome</keyword>
<evidence type="ECO:0000313" key="2">
    <source>
        <dbReference type="Proteomes" id="UP000663937"/>
    </source>
</evidence>
<name>A0A8A4ZL87_9MICO</name>
<dbReference type="KEGG" id="psic:J4E96_04885"/>
<evidence type="ECO:0008006" key="3">
    <source>
        <dbReference type="Google" id="ProtNLM"/>
    </source>
</evidence>
<reference evidence="1" key="1">
    <citation type="submission" date="2021-03" db="EMBL/GenBank/DDBJ databases">
        <title>Pengzhenrongella sicca gen. nov., sp. nov., a new member of suborder Micrococcineae isolated from High-Arctic tundra soil.</title>
        <authorList>
            <person name="Peng F."/>
        </authorList>
    </citation>
    <scope>NUCLEOTIDE SEQUENCE</scope>
    <source>
        <strain evidence="1">LRZ-2</strain>
    </source>
</reference>
<proteinExistence type="predicted"/>
<protein>
    <recommendedName>
        <fullName evidence="3">DUF4365 domain-containing protein</fullName>
    </recommendedName>
</protein>
<dbReference type="AlphaFoldDB" id="A0A8A4ZL87"/>
<gene>
    <name evidence="1" type="ORF">J4E96_04885</name>
</gene>
<dbReference type="RefSeq" id="WP_227424665.1">
    <property type="nucleotide sequence ID" value="NZ_CP071868.1"/>
</dbReference>
<accession>A0A8A4ZL87</accession>
<evidence type="ECO:0000313" key="1">
    <source>
        <dbReference type="EMBL" id="QTE30338.1"/>
    </source>
</evidence>
<dbReference type="EMBL" id="CP071868">
    <property type="protein sequence ID" value="QTE30338.1"/>
    <property type="molecule type" value="Genomic_DNA"/>
</dbReference>
<organism evidence="1 2">
    <name type="scientific">Pengzhenrongella sicca</name>
    <dbReference type="NCBI Taxonomy" id="2819238"/>
    <lineage>
        <taxon>Bacteria</taxon>
        <taxon>Bacillati</taxon>
        <taxon>Actinomycetota</taxon>
        <taxon>Actinomycetes</taxon>
        <taxon>Micrococcales</taxon>
        <taxon>Pengzhenrongella</taxon>
    </lineage>
</organism>
<dbReference type="Proteomes" id="UP000663937">
    <property type="component" value="Chromosome"/>
</dbReference>
<sequence>MSVGATAAGRPYTHELLDDIPPVSGLKERLSIAVIEMLASSAGLDVGTWKMDYDGRDVTLSSSHNYSPHTWGPSLDLQMKCTGQERALRDDHVAWPLDARTSRLLSAPNRGSMAALCVVVVPEHPGHWLDWTDEGLLAYCQPYFLRGQDLPPVPHGQDSHVVHLPYANLLTTPVLLDLMGEAARWRSGS</sequence>